<evidence type="ECO:0000313" key="8">
    <source>
        <dbReference type="Proteomes" id="UP001196565"/>
    </source>
</evidence>
<dbReference type="InterPro" id="IPR003593">
    <property type="entry name" value="AAA+_ATPase"/>
</dbReference>
<dbReference type="PROSITE" id="PS50893">
    <property type="entry name" value="ABC_TRANSPORTER_2"/>
    <property type="match status" value="1"/>
</dbReference>
<evidence type="ECO:0000313" key="7">
    <source>
        <dbReference type="EMBL" id="MBW6398248.1"/>
    </source>
</evidence>
<dbReference type="PANTHER" id="PTHR43776:SF7">
    <property type="entry name" value="D,D-DIPEPTIDE TRANSPORT ATP-BINDING PROTEIN DDPF-RELATED"/>
    <property type="match status" value="1"/>
</dbReference>
<dbReference type="CDD" id="cd03257">
    <property type="entry name" value="ABC_NikE_OppD_transporters"/>
    <property type="match status" value="1"/>
</dbReference>
<keyword evidence="8" id="KW-1185">Reference proteome</keyword>
<proteinExistence type="inferred from homology"/>
<dbReference type="InterPro" id="IPR050319">
    <property type="entry name" value="ABC_transp_ATP-bind"/>
</dbReference>
<evidence type="ECO:0000256" key="5">
    <source>
        <dbReference type="ARBA" id="ARBA00022840"/>
    </source>
</evidence>
<dbReference type="RefSeq" id="WP_219762858.1">
    <property type="nucleotide sequence ID" value="NZ_JAHYBZ010000003.1"/>
</dbReference>
<dbReference type="PANTHER" id="PTHR43776">
    <property type="entry name" value="TRANSPORT ATP-BINDING PROTEIN"/>
    <property type="match status" value="1"/>
</dbReference>
<dbReference type="InterPro" id="IPR017871">
    <property type="entry name" value="ABC_transporter-like_CS"/>
</dbReference>
<comment type="similarity">
    <text evidence="2">Belongs to the ABC transporter superfamily.</text>
</comment>
<dbReference type="Pfam" id="PF08352">
    <property type="entry name" value="oligo_HPY"/>
    <property type="match status" value="1"/>
</dbReference>
<sequence length="334" mass="35368">MTALIEATNLSKQFGGRGLFGLGGKPVRALCEVSLSVARGEAVGLVGESGSGKSTMGRVLLGLTPASGGSVRLDGTVIANLKGEAARGLRRRMQLVFQDPYSSLDPRRRVSAQIADGLLAHGLATRAEIPGRVATLLDQVGLPKAHADRYPHEFSGGQRQRIGIARALAVGPDFLVADEPVSALDVSVQAQVLALLADLRARLGLAMLFISHDLPVVRSLCDRVVVLYLGRVMEEGPAAAVFERPRHPYTRALLSAAPNIDPLRRRRRILLRGDPPSPANPPSGCVFRTRCAWAVAACADAVPALDVAGPGHRVACIRVDDPELAPDTQPDGHQ</sequence>
<dbReference type="Proteomes" id="UP001196565">
    <property type="component" value="Unassembled WGS sequence"/>
</dbReference>
<gene>
    <name evidence="7" type="ORF">KPL78_10345</name>
</gene>
<keyword evidence="4" id="KW-0547">Nucleotide-binding</keyword>
<evidence type="ECO:0000256" key="3">
    <source>
        <dbReference type="ARBA" id="ARBA00022448"/>
    </source>
</evidence>
<comment type="subcellular location">
    <subcellularLocation>
        <location evidence="1">Cell inner membrane</location>
        <topology evidence="1">Peripheral membrane protein</topology>
    </subcellularLocation>
</comment>
<dbReference type="Pfam" id="PF00005">
    <property type="entry name" value="ABC_tran"/>
    <property type="match status" value="1"/>
</dbReference>
<comment type="caution">
    <text evidence="7">The sequence shown here is derived from an EMBL/GenBank/DDBJ whole genome shotgun (WGS) entry which is preliminary data.</text>
</comment>
<keyword evidence="3" id="KW-0813">Transport</keyword>
<keyword evidence="5 7" id="KW-0067">ATP-binding</keyword>
<dbReference type="InterPro" id="IPR013563">
    <property type="entry name" value="Oligopep_ABC_C"/>
</dbReference>
<evidence type="ECO:0000256" key="2">
    <source>
        <dbReference type="ARBA" id="ARBA00005417"/>
    </source>
</evidence>
<dbReference type="SUPFAM" id="SSF52540">
    <property type="entry name" value="P-loop containing nucleoside triphosphate hydrolases"/>
    <property type="match status" value="1"/>
</dbReference>
<dbReference type="Gene3D" id="3.40.50.300">
    <property type="entry name" value="P-loop containing nucleotide triphosphate hydrolases"/>
    <property type="match status" value="1"/>
</dbReference>
<evidence type="ECO:0000256" key="4">
    <source>
        <dbReference type="ARBA" id="ARBA00022741"/>
    </source>
</evidence>
<dbReference type="InterPro" id="IPR027417">
    <property type="entry name" value="P-loop_NTPase"/>
</dbReference>
<accession>A0ABS7A7H3</accession>
<organism evidence="7 8">
    <name type="scientific">Roseomonas alba</name>
    <dbReference type="NCBI Taxonomy" id="2846776"/>
    <lineage>
        <taxon>Bacteria</taxon>
        <taxon>Pseudomonadati</taxon>
        <taxon>Pseudomonadota</taxon>
        <taxon>Alphaproteobacteria</taxon>
        <taxon>Acetobacterales</taxon>
        <taxon>Roseomonadaceae</taxon>
        <taxon>Roseomonas</taxon>
    </lineage>
</organism>
<evidence type="ECO:0000259" key="6">
    <source>
        <dbReference type="PROSITE" id="PS50893"/>
    </source>
</evidence>
<dbReference type="SMART" id="SM00382">
    <property type="entry name" value="AAA"/>
    <property type="match status" value="1"/>
</dbReference>
<dbReference type="InterPro" id="IPR003439">
    <property type="entry name" value="ABC_transporter-like_ATP-bd"/>
</dbReference>
<evidence type="ECO:0000256" key="1">
    <source>
        <dbReference type="ARBA" id="ARBA00004417"/>
    </source>
</evidence>
<dbReference type="PROSITE" id="PS00211">
    <property type="entry name" value="ABC_TRANSPORTER_1"/>
    <property type="match status" value="1"/>
</dbReference>
<protein>
    <submittedName>
        <fullName evidence="7">ATP-binding cassette domain-containing protein</fullName>
    </submittedName>
</protein>
<dbReference type="NCBIfam" id="TIGR01727">
    <property type="entry name" value="oligo_HPY"/>
    <property type="match status" value="1"/>
</dbReference>
<dbReference type="EMBL" id="JAHYBZ010000003">
    <property type="protein sequence ID" value="MBW6398248.1"/>
    <property type="molecule type" value="Genomic_DNA"/>
</dbReference>
<name>A0ABS7A7H3_9PROT</name>
<feature type="domain" description="ABC transporter" evidence="6">
    <location>
        <begin position="5"/>
        <end position="254"/>
    </location>
</feature>
<dbReference type="GO" id="GO:0005524">
    <property type="term" value="F:ATP binding"/>
    <property type="evidence" value="ECO:0007669"/>
    <property type="project" value="UniProtKB-KW"/>
</dbReference>
<reference evidence="7 8" key="1">
    <citation type="submission" date="2021-07" db="EMBL/GenBank/DDBJ databases">
        <authorList>
            <person name="So Y."/>
        </authorList>
    </citation>
    <scope>NUCLEOTIDE SEQUENCE [LARGE SCALE GENOMIC DNA]</scope>
    <source>
        <strain evidence="7 8">HJA6</strain>
    </source>
</reference>